<name>A0ABY4YHH7_9MICO</name>
<protein>
    <submittedName>
        <fullName evidence="1">SRPBCC family protein</fullName>
    </submittedName>
</protein>
<dbReference type="SUPFAM" id="SSF55961">
    <property type="entry name" value="Bet v1-like"/>
    <property type="match status" value="1"/>
</dbReference>
<organism evidence="1 2">
    <name type="scientific">Ornithinimicrobium cryptoxanthini</name>
    <dbReference type="NCBI Taxonomy" id="2934161"/>
    <lineage>
        <taxon>Bacteria</taxon>
        <taxon>Bacillati</taxon>
        <taxon>Actinomycetota</taxon>
        <taxon>Actinomycetes</taxon>
        <taxon>Micrococcales</taxon>
        <taxon>Ornithinimicrobiaceae</taxon>
        <taxon>Ornithinimicrobium</taxon>
    </lineage>
</organism>
<accession>A0ABY4YHH7</accession>
<dbReference type="InterPro" id="IPR019587">
    <property type="entry name" value="Polyketide_cyclase/dehydratase"/>
</dbReference>
<proteinExistence type="predicted"/>
<dbReference type="EMBL" id="CP099490">
    <property type="protein sequence ID" value="USQ75990.1"/>
    <property type="molecule type" value="Genomic_DNA"/>
</dbReference>
<sequence length="148" mass="16443">MDVRTDGHSTTTPHVVWSLLSAIEAWPQWTPTVTSVTREKTEADSPRASDGIGVGSRFSVTQPRLGKASWVVTEWQEGRSFTWVSRRPGIRTTATHQLHPQDGGTRIELAITWDGPGTWLVRALFGRMTQRYTDIELNSLVTAAEARG</sequence>
<dbReference type="Proteomes" id="UP001056535">
    <property type="component" value="Chromosome"/>
</dbReference>
<dbReference type="InterPro" id="IPR023393">
    <property type="entry name" value="START-like_dom_sf"/>
</dbReference>
<evidence type="ECO:0000313" key="1">
    <source>
        <dbReference type="EMBL" id="USQ75990.1"/>
    </source>
</evidence>
<evidence type="ECO:0000313" key="2">
    <source>
        <dbReference type="Proteomes" id="UP001056535"/>
    </source>
</evidence>
<reference evidence="1" key="1">
    <citation type="submission" date="2022-06" db="EMBL/GenBank/DDBJ databases">
        <title>Ornithinimicrobium JY.X270.</title>
        <authorList>
            <person name="Huang Y."/>
        </authorList>
    </citation>
    <scope>NUCLEOTIDE SEQUENCE</scope>
    <source>
        <strain evidence="1">JY.X270</strain>
    </source>
</reference>
<gene>
    <name evidence="1" type="ORF">NF557_15550</name>
</gene>
<dbReference type="Gene3D" id="3.30.530.20">
    <property type="match status" value="1"/>
</dbReference>
<dbReference type="RefSeq" id="WP_252620591.1">
    <property type="nucleotide sequence ID" value="NZ_CP099490.1"/>
</dbReference>
<keyword evidence="2" id="KW-1185">Reference proteome</keyword>
<dbReference type="Pfam" id="PF10604">
    <property type="entry name" value="Polyketide_cyc2"/>
    <property type="match status" value="1"/>
</dbReference>